<reference evidence="5 6" key="1">
    <citation type="submission" date="2017-03" db="EMBL/GenBank/DDBJ databases">
        <authorList>
            <person name="Afonso C.L."/>
            <person name="Miller P.J."/>
            <person name="Scott M.A."/>
            <person name="Spackman E."/>
            <person name="Goraichik I."/>
            <person name="Dimitrov K.M."/>
            <person name="Suarez D.L."/>
            <person name="Swayne D.E."/>
        </authorList>
    </citation>
    <scope>NUCLEOTIDE SEQUENCE [LARGE SCALE GENOMIC DNA]</scope>
    <source>
        <strain evidence="5 6">CECT 7680</strain>
    </source>
</reference>
<dbReference type="PANTHER" id="PTHR43022:SF1">
    <property type="entry name" value="PROTEIN SMF"/>
    <property type="match status" value="1"/>
</dbReference>
<gene>
    <name evidence="5" type="ORF">PSA7680_03054</name>
</gene>
<evidence type="ECO:0000256" key="1">
    <source>
        <dbReference type="ARBA" id="ARBA00006525"/>
    </source>
</evidence>
<feature type="domain" description="DprA winged helix" evidence="4">
    <location>
        <begin position="336"/>
        <end position="389"/>
    </location>
</feature>
<dbReference type="InterPro" id="IPR057666">
    <property type="entry name" value="DrpA_SLOG"/>
</dbReference>
<dbReference type="Pfam" id="PF17782">
    <property type="entry name" value="WHD_DprA"/>
    <property type="match status" value="1"/>
</dbReference>
<feature type="domain" description="Smf/DprA SLOG" evidence="3">
    <location>
        <begin position="89"/>
        <end position="294"/>
    </location>
</feature>
<evidence type="ECO:0000259" key="4">
    <source>
        <dbReference type="Pfam" id="PF17782"/>
    </source>
</evidence>
<evidence type="ECO:0000313" key="5">
    <source>
        <dbReference type="EMBL" id="SLN57992.1"/>
    </source>
</evidence>
<dbReference type="PANTHER" id="PTHR43022">
    <property type="entry name" value="PROTEIN SMF"/>
    <property type="match status" value="1"/>
</dbReference>
<name>A0A1Y5TBC5_9RHOB</name>
<dbReference type="GO" id="GO:0009294">
    <property type="term" value="P:DNA-mediated transformation"/>
    <property type="evidence" value="ECO:0007669"/>
    <property type="project" value="InterPro"/>
</dbReference>
<organism evidence="5 6">
    <name type="scientific">Pseudoruegeria aquimaris</name>
    <dbReference type="NCBI Taxonomy" id="393663"/>
    <lineage>
        <taxon>Bacteria</taxon>
        <taxon>Pseudomonadati</taxon>
        <taxon>Pseudomonadota</taxon>
        <taxon>Alphaproteobacteria</taxon>
        <taxon>Rhodobacterales</taxon>
        <taxon>Roseobacteraceae</taxon>
        <taxon>Pseudoruegeria</taxon>
    </lineage>
</organism>
<sequence length="394" mass="40786">MQEDAALPRPPLTSPTGEGGRVSWLRLIRSQRVGVSTFHRLMAEHGSAQAALAALPEVARAAGLEHYTPFSLEAAERECAAAKAAGARMILLTDPEYPPLLKETEDAPPLLWIRGDAALLARPAVALVGARNASSLGLRMARRLAAGLAEAGYLVVSGLARGIDAAAHDAALEGGTLAVFAGGVDVIYPKENAALAAAVADKGCILSEMPMGLYPQARNFPRRNRIVSGLGRATVVVEAAARSGSLITARFAADQSREVMAVPGHPFDARASGCNLLLRDGATLVRGVDDILEVIGPAREPAQPHSSAHTAAHSVPEAAPPLPGLPDEERPGGGLPAQAELHRAILARLGPSPIAEDQLVRDLRLPAGAVAPGLVALELDGRIRRAPGGLVALA</sequence>
<dbReference type="InterPro" id="IPR041614">
    <property type="entry name" value="DprA_WH"/>
</dbReference>
<evidence type="ECO:0000313" key="6">
    <source>
        <dbReference type="Proteomes" id="UP000193409"/>
    </source>
</evidence>
<protein>
    <submittedName>
        <fullName evidence="5">Uncharacterized protein</fullName>
    </submittedName>
</protein>
<dbReference type="NCBIfam" id="TIGR00732">
    <property type="entry name" value="dprA"/>
    <property type="match status" value="1"/>
</dbReference>
<feature type="region of interest" description="Disordered" evidence="2">
    <location>
        <begin position="300"/>
        <end position="335"/>
    </location>
</feature>
<evidence type="ECO:0000259" key="3">
    <source>
        <dbReference type="Pfam" id="PF02481"/>
    </source>
</evidence>
<dbReference type="AlphaFoldDB" id="A0A1Y5TBC5"/>
<evidence type="ECO:0000256" key="2">
    <source>
        <dbReference type="SAM" id="MobiDB-lite"/>
    </source>
</evidence>
<dbReference type="RefSeq" id="WP_085869584.1">
    <property type="nucleotide sequence ID" value="NZ_FWFQ01000025.1"/>
</dbReference>
<dbReference type="SUPFAM" id="SSF102405">
    <property type="entry name" value="MCP/YpsA-like"/>
    <property type="match status" value="1"/>
</dbReference>
<comment type="similarity">
    <text evidence="1">Belongs to the DprA/Smf family.</text>
</comment>
<dbReference type="Gene3D" id="1.10.10.10">
    <property type="entry name" value="Winged helix-like DNA-binding domain superfamily/Winged helix DNA-binding domain"/>
    <property type="match status" value="1"/>
</dbReference>
<dbReference type="EMBL" id="FWFQ01000025">
    <property type="protein sequence ID" value="SLN57992.1"/>
    <property type="molecule type" value="Genomic_DNA"/>
</dbReference>
<dbReference type="InterPro" id="IPR036388">
    <property type="entry name" value="WH-like_DNA-bd_sf"/>
</dbReference>
<accession>A0A1Y5TBC5</accession>
<proteinExistence type="inferred from homology"/>
<dbReference type="OrthoDB" id="9785707at2"/>
<keyword evidence="6" id="KW-1185">Reference proteome</keyword>
<dbReference type="Gene3D" id="3.40.50.450">
    <property type="match status" value="1"/>
</dbReference>
<dbReference type="Proteomes" id="UP000193409">
    <property type="component" value="Unassembled WGS sequence"/>
</dbReference>
<dbReference type="Pfam" id="PF02481">
    <property type="entry name" value="DNA_processg_A"/>
    <property type="match status" value="1"/>
</dbReference>
<dbReference type="Pfam" id="PF21102">
    <property type="entry name" value="DprA_N"/>
    <property type="match status" value="1"/>
</dbReference>
<dbReference type="InterPro" id="IPR003488">
    <property type="entry name" value="DprA"/>
</dbReference>